<gene>
    <name evidence="1" type="ORF">bsdcttw_20210</name>
</gene>
<protein>
    <submittedName>
        <fullName evidence="1">Uncharacterized protein</fullName>
    </submittedName>
</protein>
<dbReference type="KEGG" id="acht:bsdcttw_20210"/>
<sequence>MASFNLGVNNDNLHNLKLKTNSDIIIKQITKFSTRGDDFGQDLVR</sequence>
<dbReference type="Proteomes" id="UP000515703">
    <property type="component" value="Chromosome"/>
</dbReference>
<proteinExistence type="predicted"/>
<accession>A0A7I8DKU5</accession>
<evidence type="ECO:0000313" key="2">
    <source>
        <dbReference type="Proteomes" id="UP000515703"/>
    </source>
</evidence>
<dbReference type="EMBL" id="AP023368">
    <property type="protein sequence ID" value="BCJ98980.1"/>
    <property type="molecule type" value="Genomic_DNA"/>
</dbReference>
<reference evidence="1 2" key="2">
    <citation type="submission" date="2020-08" db="EMBL/GenBank/DDBJ databases">
        <authorList>
            <person name="Ueki A."/>
            <person name="Tonouchi A."/>
        </authorList>
    </citation>
    <scope>NUCLEOTIDE SEQUENCE [LARGE SCALE GENOMIC DNA]</scope>
    <source>
        <strain evidence="1 2">CTTW</strain>
    </source>
</reference>
<organism evidence="1 2">
    <name type="scientific">Anaerocolumna chitinilytica</name>
    <dbReference type="NCBI Taxonomy" id="1727145"/>
    <lineage>
        <taxon>Bacteria</taxon>
        <taxon>Bacillati</taxon>
        <taxon>Bacillota</taxon>
        <taxon>Clostridia</taxon>
        <taxon>Lachnospirales</taxon>
        <taxon>Lachnospiraceae</taxon>
        <taxon>Anaerocolumna</taxon>
    </lineage>
</organism>
<reference evidence="1 2" key="1">
    <citation type="submission" date="2020-08" db="EMBL/GenBank/DDBJ databases">
        <title>Draft genome sequencing of an Anaerocolumna strain isolated from anoxic soil subjected to BSD treatment.</title>
        <authorList>
            <person name="Uek A."/>
            <person name="Tonouchi A."/>
        </authorList>
    </citation>
    <scope>NUCLEOTIDE SEQUENCE [LARGE SCALE GENOMIC DNA]</scope>
    <source>
        <strain evidence="1 2">CTTW</strain>
    </source>
</reference>
<evidence type="ECO:0000313" key="1">
    <source>
        <dbReference type="EMBL" id="BCJ98980.1"/>
    </source>
</evidence>
<dbReference type="AlphaFoldDB" id="A0A7I8DKU5"/>
<name>A0A7I8DKU5_9FIRM</name>
<keyword evidence="2" id="KW-1185">Reference proteome</keyword>